<dbReference type="EMBL" id="GBRH01280753">
    <property type="protein sequence ID" value="JAD17142.1"/>
    <property type="molecule type" value="Transcribed_RNA"/>
</dbReference>
<dbReference type="AlphaFoldDB" id="A0A0A8XZN6"/>
<organism evidence="2">
    <name type="scientific">Arundo donax</name>
    <name type="common">Giant reed</name>
    <name type="synonym">Donax arundinaceus</name>
    <dbReference type="NCBI Taxonomy" id="35708"/>
    <lineage>
        <taxon>Eukaryota</taxon>
        <taxon>Viridiplantae</taxon>
        <taxon>Streptophyta</taxon>
        <taxon>Embryophyta</taxon>
        <taxon>Tracheophyta</taxon>
        <taxon>Spermatophyta</taxon>
        <taxon>Magnoliopsida</taxon>
        <taxon>Liliopsida</taxon>
        <taxon>Poales</taxon>
        <taxon>Poaceae</taxon>
        <taxon>PACMAD clade</taxon>
        <taxon>Arundinoideae</taxon>
        <taxon>Arundineae</taxon>
        <taxon>Arundo</taxon>
    </lineage>
</organism>
<evidence type="ECO:0000256" key="1">
    <source>
        <dbReference type="SAM" id="MobiDB-lite"/>
    </source>
</evidence>
<reference evidence="2" key="1">
    <citation type="submission" date="2014-09" db="EMBL/GenBank/DDBJ databases">
        <authorList>
            <person name="Magalhaes I.L.F."/>
            <person name="Oliveira U."/>
            <person name="Santos F.R."/>
            <person name="Vidigal T.H.D.A."/>
            <person name="Brescovit A.D."/>
            <person name="Santos A.J."/>
        </authorList>
    </citation>
    <scope>NUCLEOTIDE SEQUENCE</scope>
    <source>
        <tissue evidence="2">Shoot tissue taken approximately 20 cm above the soil surface</tissue>
    </source>
</reference>
<accession>A0A0A8XZN6</accession>
<proteinExistence type="predicted"/>
<protein>
    <submittedName>
        <fullName evidence="2">Uncharacterized protein</fullName>
    </submittedName>
</protein>
<feature type="region of interest" description="Disordered" evidence="1">
    <location>
        <begin position="65"/>
        <end position="102"/>
    </location>
</feature>
<reference evidence="2" key="2">
    <citation type="journal article" date="2015" name="Data Brief">
        <title>Shoot transcriptome of the giant reed, Arundo donax.</title>
        <authorList>
            <person name="Barrero R.A."/>
            <person name="Guerrero F.D."/>
            <person name="Moolhuijzen P."/>
            <person name="Goolsby J.A."/>
            <person name="Tidwell J."/>
            <person name="Bellgard S.E."/>
            <person name="Bellgard M.I."/>
        </authorList>
    </citation>
    <scope>NUCLEOTIDE SEQUENCE</scope>
    <source>
        <tissue evidence="2">Shoot tissue taken approximately 20 cm above the soil surface</tissue>
    </source>
</reference>
<evidence type="ECO:0000313" key="2">
    <source>
        <dbReference type="EMBL" id="JAD17142.1"/>
    </source>
</evidence>
<feature type="compositionally biased region" description="Basic residues" evidence="1">
    <location>
        <begin position="66"/>
        <end position="75"/>
    </location>
</feature>
<name>A0A0A8XZN6_ARUDO</name>
<sequence>MRIQTQHLIAKIRETQCSTLDLERISVPPVATTSVWRTTGRGARGRDMAVCRRPQPRFACSATARRGLRPRHRAPRPCPPQPSVVGSPPAPRLRLTRRSCAR</sequence>